<evidence type="ECO:0000313" key="2">
    <source>
        <dbReference type="EMBL" id="KAJ7620204.1"/>
    </source>
</evidence>
<feature type="compositionally biased region" description="Basic residues" evidence="1">
    <location>
        <begin position="21"/>
        <end position="32"/>
    </location>
</feature>
<organism evidence="2 3">
    <name type="scientific">Roridomyces roridus</name>
    <dbReference type="NCBI Taxonomy" id="1738132"/>
    <lineage>
        <taxon>Eukaryota</taxon>
        <taxon>Fungi</taxon>
        <taxon>Dikarya</taxon>
        <taxon>Basidiomycota</taxon>
        <taxon>Agaricomycotina</taxon>
        <taxon>Agaricomycetes</taxon>
        <taxon>Agaricomycetidae</taxon>
        <taxon>Agaricales</taxon>
        <taxon>Marasmiineae</taxon>
        <taxon>Mycenaceae</taxon>
        <taxon>Roridomyces</taxon>
    </lineage>
</organism>
<evidence type="ECO:0000313" key="3">
    <source>
        <dbReference type="Proteomes" id="UP001221142"/>
    </source>
</evidence>
<name>A0AAD7BG81_9AGAR</name>
<reference evidence="2" key="1">
    <citation type="submission" date="2023-03" db="EMBL/GenBank/DDBJ databases">
        <title>Massive genome expansion in bonnet fungi (Mycena s.s.) driven by repeated elements and novel gene families across ecological guilds.</title>
        <authorList>
            <consortium name="Lawrence Berkeley National Laboratory"/>
            <person name="Harder C.B."/>
            <person name="Miyauchi S."/>
            <person name="Viragh M."/>
            <person name="Kuo A."/>
            <person name="Thoen E."/>
            <person name="Andreopoulos B."/>
            <person name="Lu D."/>
            <person name="Skrede I."/>
            <person name="Drula E."/>
            <person name="Henrissat B."/>
            <person name="Morin E."/>
            <person name="Kohler A."/>
            <person name="Barry K."/>
            <person name="LaButti K."/>
            <person name="Morin E."/>
            <person name="Salamov A."/>
            <person name="Lipzen A."/>
            <person name="Mereny Z."/>
            <person name="Hegedus B."/>
            <person name="Baldrian P."/>
            <person name="Stursova M."/>
            <person name="Weitz H."/>
            <person name="Taylor A."/>
            <person name="Grigoriev I.V."/>
            <person name="Nagy L.G."/>
            <person name="Martin F."/>
            <person name="Kauserud H."/>
        </authorList>
    </citation>
    <scope>NUCLEOTIDE SEQUENCE</scope>
    <source>
        <strain evidence="2">9284</strain>
    </source>
</reference>
<feature type="compositionally biased region" description="Basic residues" evidence="1">
    <location>
        <begin position="46"/>
        <end position="59"/>
    </location>
</feature>
<feature type="compositionally biased region" description="Pro residues" evidence="1">
    <location>
        <begin position="159"/>
        <end position="172"/>
    </location>
</feature>
<proteinExistence type="predicted"/>
<dbReference type="AlphaFoldDB" id="A0AAD7BG81"/>
<gene>
    <name evidence="2" type="ORF">FB45DRAFT_1094232</name>
</gene>
<keyword evidence="3" id="KW-1185">Reference proteome</keyword>
<dbReference type="Proteomes" id="UP001221142">
    <property type="component" value="Unassembled WGS sequence"/>
</dbReference>
<sequence length="274" mass="30171">MPPKRAQETTPDPDAGPPPAKRARGRPRKNPARRVTSIPTAAPSKGKTKDKKSKKTKKKSTSDDEDDADGSERGNGKKSKAEYLAELEQMHACTKHSGKICLVAKNLNGAHVNLCVQDLSLWAQLLGSGLHKSLTMPPEILRLDMEYGSHDAAPRTHHAPPPPPPHQHGPYPYPYPYPPPPTYYAPPPPPTSMAEHPAVQDDLPTRYPRVDDWLRGLDRGERGEDGHDFASYGDDFIQNKYIRLFQLADEGDGAVALIREMCMGIPLGTAKLIM</sequence>
<accession>A0AAD7BG81</accession>
<dbReference type="EMBL" id="JARKIF010000017">
    <property type="protein sequence ID" value="KAJ7620204.1"/>
    <property type="molecule type" value="Genomic_DNA"/>
</dbReference>
<feature type="region of interest" description="Disordered" evidence="1">
    <location>
        <begin position="1"/>
        <end position="78"/>
    </location>
</feature>
<comment type="caution">
    <text evidence="2">The sequence shown here is derived from an EMBL/GenBank/DDBJ whole genome shotgun (WGS) entry which is preliminary data.</text>
</comment>
<feature type="region of interest" description="Disordered" evidence="1">
    <location>
        <begin position="151"/>
        <end position="172"/>
    </location>
</feature>
<evidence type="ECO:0000256" key="1">
    <source>
        <dbReference type="SAM" id="MobiDB-lite"/>
    </source>
</evidence>
<protein>
    <submittedName>
        <fullName evidence="2">Uncharacterized protein</fullName>
    </submittedName>
</protein>